<dbReference type="SMART" id="SM00490">
    <property type="entry name" value="HELICc"/>
    <property type="match status" value="1"/>
</dbReference>
<dbReference type="PANTHER" id="PTHR45821:SF1">
    <property type="entry name" value="ATP-DEPENDENT HELICASE FAMILY PROTEIN-RELATED"/>
    <property type="match status" value="1"/>
</dbReference>
<evidence type="ECO:0000313" key="9">
    <source>
        <dbReference type="EMBL" id="KMZ74703.1"/>
    </source>
</evidence>
<dbReference type="OMA" id="YYGQNAP"/>
<evidence type="ECO:0000256" key="2">
    <source>
        <dbReference type="ARBA" id="ARBA00022741"/>
    </source>
</evidence>
<dbReference type="Gene3D" id="3.40.50.10810">
    <property type="entry name" value="Tandem AAA-ATPase domain"/>
    <property type="match status" value="1"/>
</dbReference>
<evidence type="ECO:0000259" key="8">
    <source>
        <dbReference type="PROSITE" id="PS51194"/>
    </source>
</evidence>
<evidence type="ECO:0000256" key="5">
    <source>
        <dbReference type="ARBA" id="ARBA00022840"/>
    </source>
</evidence>
<dbReference type="GO" id="GO:0005524">
    <property type="term" value="F:ATP binding"/>
    <property type="evidence" value="ECO:0007669"/>
    <property type="project" value="UniProtKB-KW"/>
</dbReference>
<dbReference type="InterPro" id="IPR000330">
    <property type="entry name" value="SNF2_N"/>
</dbReference>
<dbReference type="CDD" id="cd18793">
    <property type="entry name" value="SF2_C_SNF"/>
    <property type="match status" value="1"/>
</dbReference>
<evidence type="ECO:0000313" key="10">
    <source>
        <dbReference type="Proteomes" id="UP000036987"/>
    </source>
</evidence>
<dbReference type="GO" id="GO:0080188">
    <property type="term" value="P:gene silencing by siRNA-directed DNA methylation"/>
    <property type="evidence" value="ECO:0007669"/>
    <property type="project" value="InterPro"/>
</dbReference>
<keyword evidence="2" id="KW-0547">Nucleotide-binding</keyword>
<dbReference type="Pfam" id="PF00176">
    <property type="entry name" value="SNF2-rel_dom"/>
    <property type="match status" value="1"/>
</dbReference>
<dbReference type="GO" id="GO:0005634">
    <property type="term" value="C:nucleus"/>
    <property type="evidence" value="ECO:0007669"/>
    <property type="project" value="UniProtKB-SubCell"/>
</dbReference>
<keyword evidence="3" id="KW-0378">Hydrolase</keyword>
<dbReference type="PROSITE" id="PS51192">
    <property type="entry name" value="HELICASE_ATP_BIND_1"/>
    <property type="match status" value="1"/>
</dbReference>
<dbReference type="AlphaFoldDB" id="A0A0K9Q083"/>
<evidence type="ECO:0000259" key="7">
    <source>
        <dbReference type="PROSITE" id="PS51192"/>
    </source>
</evidence>
<gene>
    <name evidence="9" type="ORF">ZOSMA_123G00510</name>
</gene>
<dbReference type="InterPro" id="IPR014001">
    <property type="entry name" value="Helicase_ATP-bd"/>
</dbReference>
<dbReference type="OrthoDB" id="9900844at2759"/>
<organism evidence="9 10">
    <name type="scientific">Zostera marina</name>
    <name type="common">Eelgrass</name>
    <dbReference type="NCBI Taxonomy" id="29655"/>
    <lineage>
        <taxon>Eukaryota</taxon>
        <taxon>Viridiplantae</taxon>
        <taxon>Streptophyta</taxon>
        <taxon>Embryophyta</taxon>
        <taxon>Tracheophyta</taxon>
        <taxon>Spermatophyta</taxon>
        <taxon>Magnoliopsida</taxon>
        <taxon>Liliopsida</taxon>
        <taxon>Zosteraceae</taxon>
        <taxon>Zostera</taxon>
    </lineage>
</organism>
<dbReference type="Proteomes" id="UP000036987">
    <property type="component" value="Unassembled WGS sequence"/>
</dbReference>
<dbReference type="InterPro" id="IPR001650">
    <property type="entry name" value="Helicase_C-like"/>
</dbReference>
<name>A0A0K9Q083_ZOSMR</name>
<comment type="caution">
    <text evidence="9">The sequence shown here is derived from an EMBL/GenBank/DDBJ whole genome shotgun (WGS) entry which is preliminary data.</text>
</comment>
<proteinExistence type="predicted"/>
<dbReference type="GO" id="GO:0004386">
    <property type="term" value="F:helicase activity"/>
    <property type="evidence" value="ECO:0007669"/>
    <property type="project" value="UniProtKB-KW"/>
</dbReference>
<dbReference type="InterPro" id="IPR044567">
    <property type="entry name" value="CLSY/DRD1"/>
</dbReference>
<feature type="domain" description="Helicase ATP-binding" evidence="7">
    <location>
        <begin position="403"/>
        <end position="582"/>
    </location>
</feature>
<dbReference type="SUPFAM" id="SSF52540">
    <property type="entry name" value="P-loop containing nucleoside triphosphate hydrolases"/>
    <property type="match status" value="2"/>
</dbReference>
<evidence type="ECO:0000256" key="6">
    <source>
        <dbReference type="ARBA" id="ARBA00023242"/>
    </source>
</evidence>
<evidence type="ECO:0000256" key="4">
    <source>
        <dbReference type="ARBA" id="ARBA00022806"/>
    </source>
</evidence>
<keyword evidence="5" id="KW-0067">ATP-binding</keyword>
<keyword evidence="4" id="KW-0347">Helicase</keyword>
<dbReference type="InterPro" id="IPR027417">
    <property type="entry name" value="P-loop_NTPase"/>
</dbReference>
<dbReference type="Pfam" id="PF00271">
    <property type="entry name" value="Helicase_C"/>
    <property type="match status" value="1"/>
</dbReference>
<sequence>MENGSVEKARAGNQMTQCVNKEQLSLTSLNVSDPFTVEKLVEDFDDRYGSVTPEFKAIRARNMSIFDQIRSSYSLNPNPVGVSPEIVKDKNAVLPMNQIIVIDSDDEVDPKCEAEHNQLSQITQKHESANTIVESCAVANIWQPAIQYQKVSLTNIAESNLPSDLVDENCEAVFFSLKNLGTRKAHRVRKSSLQISNSTVNVDNSNEMMNKKLKKSFPNEGDENQYLKITTGKELFAIKGLPVDEDMGQDSPTLELRSDFDAEISENDGLEDLWNEMSLAMECSKSVSVDFPVSVKRVEEQECDCDHSFVLKDDMGLVCRICGIIQKGIEEIIDYQWSKPSRTTRTYAHSESKNQRNADISFSFSGLKPQEHDLLLAEIAIHPRHQKIMRPHQLEGFNFLVRNLLSEKPGGCILAHAPGSGKTFMLISFIQSFFGKFPFSRPLIILPKGILSTWKKEFKKWQVEEIPLFDLYSVKAEGRSKQFDVLKSWEEKKSILFMGYKQFANIVCDDSETGAAYACKEYLLKTPSLLIIDEGHTTRNDSTDFFNSLIRVETPRKVILSGTLFQNHVREVFNILNLVRPNFLKMKAACAVFRRIISRVQISGARKQCRIKPTVFYDLVEETLQDDENLKRKVAIIKDLREMTEEVLHYYKGDFLEELPGLVDFTVVLDLTPKQKAIYGKLGKMYKFRQSSLCSSIYMHPQLKNIAENNGGDKVNVQDKKIDDIIKGSFDVKDGVKTNFFLNILSLSESAGERLLVFSHYLTPLRFLERLLSIKYGWRLGKEMFMISGDSSFEQRELAMEQINNSDDAKVLFGSIKACGEGISLVGASRVIILDVHLNPSVSLQAIGRAFRPGQTKKVYVYRLVASDSIEMEDHKTSFNKELMSKLWFEWNQFRGQYKP</sequence>
<evidence type="ECO:0000256" key="1">
    <source>
        <dbReference type="ARBA" id="ARBA00004123"/>
    </source>
</evidence>
<dbReference type="InterPro" id="IPR038718">
    <property type="entry name" value="SNF2-like_sf"/>
</dbReference>
<comment type="subcellular location">
    <subcellularLocation>
        <location evidence="1">Nucleus</location>
    </subcellularLocation>
</comment>
<keyword evidence="6" id="KW-0539">Nucleus</keyword>
<dbReference type="EMBL" id="LFYR01000252">
    <property type="protein sequence ID" value="KMZ74703.1"/>
    <property type="molecule type" value="Genomic_DNA"/>
</dbReference>
<protein>
    <submittedName>
        <fullName evidence="9">DNA repair protein-like protein</fullName>
    </submittedName>
</protein>
<dbReference type="InterPro" id="IPR049730">
    <property type="entry name" value="SNF2/RAD54-like_C"/>
</dbReference>
<feature type="domain" description="Helicase C-terminal" evidence="8">
    <location>
        <begin position="743"/>
        <end position="900"/>
    </location>
</feature>
<dbReference type="PANTHER" id="PTHR45821">
    <property type="entry name" value="SNF2 DOMAIN-CONTAINING PROTEIN CLASSY 2-RELATED"/>
    <property type="match status" value="1"/>
</dbReference>
<reference evidence="10" key="1">
    <citation type="journal article" date="2016" name="Nature">
        <title>The genome of the seagrass Zostera marina reveals angiosperm adaptation to the sea.</title>
        <authorList>
            <person name="Olsen J.L."/>
            <person name="Rouze P."/>
            <person name="Verhelst B."/>
            <person name="Lin Y.-C."/>
            <person name="Bayer T."/>
            <person name="Collen J."/>
            <person name="Dattolo E."/>
            <person name="De Paoli E."/>
            <person name="Dittami S."/>
            <person name="Maumus F."/>
            <person name="Michel G."/>
            <person name="Kersting A."/>
            <person name="Lauritano C."/>
            <person name="Lohaus R."/>
            <person name="Toepel M."/>
            <person name="Tonon T."/>
            <person name="Vanneste K."/>
            <person name="Amirebrahimi M."/>
            <person name="Brakel J."/>
            <person name="Bostroem C."/>
            <person name="Chovatia M."/>
            <person name="Grimwood J."/>
            <person name="Jenkins J.W."/>
            <person name="Jueterbock A."/>
            <person name="Mraz A."/>
            <person name="Stam W.T."/>
            <person name="Tice H."/>
            <person name="Bornberg-Bauer E."/>
            <person name="Green P.J."/>
            <person name="Pearson G.A."/>
            <person name="Procaccini G."/>
            <person name="Duarte C.M."/>
            <person name="Schmutz J."/>
            <person name="Reusch T.B.H."/>
            <person name="Van de Peer Y."/>
        </authorList>
    </citation>
    <scope>NUCLEOTIDE SEQUENCE [LARGE SCALE GENOMIC DNA]</scope>
    <source>
        <strain evidence="10">cv. Finnish</strain>
    </source>
</reference>
<dbReference type="STRING" id="29655.A0A0K9Q083"/>
<dbReference type="SMART" id="SM00487">
    <property type="entry name" value="DEXDc"/>
    <property type="match status" value="1"/>
</dbReference>
<evidence type="ECO:0000256" key="3">
    <source>
        <dbReference type="ARBA" id="ARBA00022801"/>
    </source>
</evidence>
<accession>A0A0K9Q083</accession>
<dbReference type="Gene3D" id="3.40.50.300">
    <property type="entry name" value="P-loop containing nucleotide triphosphate hydrolases"/>
    <property type="match status" value="1"/>
</dbReference>
<keyword evidence="10" id="KW-1185">Reference proteome</keyword>
<dbReference type="GO" id="GO:0016787">
    <property type="term" value="F:hydrolase activity"/>
    <property type="evidence" value="ECO:0007669"/>
    <property type="project" value="UniProtKB-KW"/>
</dbReference>
<dbReference type="PROSITE" id="PS51194">
    <property type="entry name" value="HELICASE_CTER"/>
    <property type="match status" value="1"/>
</dbReference>